<sequence length="588" mass="64288">MRGDNKARVIIQAWVEELPSPTLFVGTRISKPTTRASPPSSPPSTTAPIAAIPSRKRQRPSSTPIRIMGGTPEYQASPRSSSATSGGPDEQERGPHSKRRKIATPPTHTDDHETTTVSQSAVQGSYSGGDVDIPIAMPEPRRVFPAAELLSDPDRTPRQPTGPGLVHRRTVPTSPTSLMSQSSGAAGYTQRLRHALPGPPKTPSIAGSESTTTTDSGLSGKRRRTSPVKRMADLKLADKPVVSDFLDDASQLPPAAIPLYQRLRRICIGRDIVPRAIQDYVAASLTVNEDPDLPESSLYHHSPTSWHPRTAEQQREELGRLRHICELTRFCNSEQVSEPTWNARVHSPLLELALEAFFLTPSPGTAMQQESQPRPPRPARSRRGDNPVSFWDVTVATIEKRYIPQHTSGSNLEAKMVDFCMTLSSPAVQRGARAMLSREGREARSVNHTAYAPVCLRPIGVSIETKTPDGSVDEGKAQLSVWAAAYLLRVQSAIQATTTMTTGQDRHAPVAPTDIPPLPMLLVSGSVWQLHFTIDRSEDILLLETMVLGDTKTLRGCYQILASLRCLAQWMVDDFEPWLWANLLGGGD</sequence>
<dbReference type="Proteomes" id="UP001244011">
    <property type="component" value="Unassembled WGS sequence"/>
</dbReference>
<dbReference type="AlphaFoldDB" id="A0AAJ0BPU3"/>
<evidence type="ECO:0000313" key="3">
    <source>
        <dbReference type="EMBL" id="KAK1761867.1"/>
    </source>
</evidence>
<proteinExistence type="predicted"/>
<feature type="compositionally biased region" description="Low complexity" evidence="1">
    <location>
        <begin position="32"/>
        <end position="53"/>
    </location>
</feature>
<evidence type="ECO:0000259" key="2">
    <source>
        <dbReference type="Pfam" id="PF20516"/>
    </source>
</evidence>
<feature type="domain" description="PD-(D/E)XK nuclease-like" evidence="2">
    <location>
        <begin position="304"/>
        <end position="575"/>
    </location>
</feature>
<gene>
    <name evidence="3" type="ORF">QBC33DRAFT_482523</name>
</gene>
<feature type="compositionally biased region" description="Polar residues" evidence="1">
    <location>
        <begin position="171"/>
        <end position="184"/>
    </location>
</feature>
<evidence type="ECO:0000313" key="4">
    <source>
        <dbReference type="Proteomes" id="UP001244011"/>
    </source>
</evidence>
<keyword evidence="4" id="KW-1185">Reference proteome</keyword>
<protein>
    <recommendedName>
        <fullName evidence="2">PD-(D/E)XK nuclease-like domain-containing protein</fullName>
    </recommendedName>
</protein>
<feature type="compositionally biased region" description="Polar residues" evidence="1">
    <location>
        <begin position="363"/>
        <end position="372"/>
    </location>
</feature>
<accession>A0AAJ0BPU3</accession>
<feature type="region of interest" description="Disordered" evidence="1">
    <location>
        <begin position="29"/>
        <end position="230"/>
    </location>
</feature>
<name>A0AAJ0BPU3_9PEZI</name>
<reference evidence="3" key="1">
    <citation type="submission" date="2023-06" db="EMBL/GenBank/DDBJ databases">
        <title>Genome-scale phylogeny and comparative genomics of the fungal order Sordariales.</title>
        <authorList>
            <consortium name="Lawrence Berkeley National Laboratory"/>
            <person name="Hensen N."/>
            <person name="Bonometti L."/>
            <person name="Westerberg I."/>
            <person name="Brannstrom I.O."/>
            <person name="Guillou S."/>
            <person name="Cros-Aarteil S."/>
            <person name="Calhoun S."/>
            <person name="Haridas S."/>
            <person name="Kuo A."/>
            <person name="Mondo S."/>
            <person name="Pangilinan J."/>
            <person name="Riley R."/>
            <person name="Labutti K."/>
            <person name="Andreopoulos B."/>
            <person name="Lipzen A."/>
            <person name="Chen C."/>
            <person name="Yanf M."/>
            <person name="Daum C."/>
            <person name="Ng V."/>
            <person name="Clum A."/>
            <person name="Steindorff A."/>
            <person name="Ohm R."/>
            <person name="Martin F."/>
            <person name="Silar P."/>
            <person name="Natvig D."/>
            <person name="Lalanne C."/>
            <person name="Gautier V."/>
            <person name="Ament-Velasquez S.L."/>
            <person name="Kruys A."/>
            <person name="Hutchinson M.I."/>
            <person name="Powell A.J."/>
            <person name="Barry K."/>
            <person name="Miller A.N."/>
            <person name="Grigoriev I.V."/>
            <person name="Debuchy R."/>
            <person name="Gladieux P."/>
            <person name="Thoren M.H."/>
            <person name="Johannesson H."/>
        </authorList>
    </citation>
    <scope>NUCLEOTIDE SEQUENCE</scope>
    <source>
        <strain evidence="3">8032-3</strain>
    </source>
</reference>
<feature type="compositionally biased region" description="Polar residues" evidence="1">
    <location>
        <begin position="205"/>
        <end position="217"/>
    </location>
</feature>
<dbReference type="Pfam" id="PF20516">
    <property type="entry name" value="PDDEXK_12"/>
    <property type="match status" value="1"/>
</dbReference>
<dbReference type="InterPro" id="IPR046797">
    <property type="entry name" value="PDDEXK_12"/>
</dbReference>
<dbReference type="EMBL" id="MU839048">
    <property type="protein sequence ID" value="KAK1761867.1"/>
    <property type="molecule type" value="Genomic_DNA"/>
</dbReference>
<dbReference type="GeneID" id="85308554"/>
<organism evidence="3 4">
    <name type="scientific">Phialemonium atrogriseum</name>
    <dbReference type="NCBI Taxonomy" id="1093897"/>
    <lineage>
        <taxon>Eukaryota</taxon>
        <taxon>Fungi</taxon>
        <taxon>Dikarya</taxon>
        <taxon>Ascomycota</taxon>
        <taxon>Pezizomycotina</taxon>
        <taxon>Sordariomycetes</taxon>
        <taxon>Sordariomycetidae</taxon>
        <taxon>Cephalothecales</taxon>
        <taxon>Cephalothecaceae</taxon>
        <taxon>Phialemonium</taxon>
    </lineage>
</organism>
<feature type="region of interest" description="Disordered" evidence="1">
    <location>
        <begin position="363"/>
        <end position="387"/>
    </location>
</feature>
<dbReference type="RefSeq" id="XP_060278080.1">
    <property type="nucleotide sequence ID" value="XM_060425367.1"/>
</dbReference>
<comment type="caution">
    <text evidence="3">The sequence shown here is derived from an EMBL/GenBank/DDBJ whole genome shotgun (WGS) entry which is preliminary data.</text>
</comment>
<evidence type="ECO:0000256" key="1">
    <source>
        <dbReference type="SAM" id="MobiDB-lite"/>
    </source>
</evidence>